<feature type="disulfide bond" evidence="11">
    <location>
        <begin position="131"/>
        <end position="149"/>
    </location>
</feature>
<dbReference type="SUPFAM" id="SSF57424">
    <property type="entry name" value="LDL receptor-like module"/>
    <property type="match status" value="8"/>
</dbReference>
<dbReference type="InterPro" id="IPR018097">
    <property type="entry name" value="EGF_Ca-bd_CS"/>
</dbReference>
<evidence type="ECO:0000256" key="4">
    <source>
        <dbReference type="ARBA" id="ARBA00022737"/>
    </source>
</evidence>
<comment type="caution">
    <text evidence="11">Lacks conserved residue(s) required for the propagation of feature annotation.</text>
</comment>
<evidence type="ECO:0000256" key="10">
    <source>
        <dbReference type="ARBA" id="ARBA00046288"/>
    </source>
</evidence>
<keyword evidence="19" id="KW-1185">Reference proteome</keyword>
<dbReference type="PROSITE" id="PS01187">
    <property type="entry name" value="EGF_CA"/>
    <property type="match status" value="1"/>
</dbReference>
<evidence type="ECO:0000256" key="7">
    <source>
        <dbReference type="ARBA" id="ARBA00023157"/>
    </source>
</evidence>
<evidence type="ECO:0000256" key="5">
    <source>
        <dbReference type="ARBA" id="ARBA00022989"/>
    </source>
</evidence>
<sequence>MKKNFLSLGLVGLILYVLVVSSFGQDLEDPFAQPCLDDQFVCNITKACIIPNWRCDGDVDCSDEIDGKHVDRSDEENCPKHTCTEDEFSCSSGHCIVKRFQCDGDRDCTDGSDEREEDCKKVVCKEDQFSCGDGVCIPASWRCDQQEDCKNGADEVCTPQQITCAEDEFRCDKGHCISKGWYCDGDVDCGDNDNSDERNCTELCDSDQFRCNDNRCVPKLWRCDGDVDCDDQSDERNCNDTTREGVCEATEWMCATGDQICIHDSWRCDGDPDCEDGSDEKNCTNRTCRQDQFQCADLTCIHDILRCDGFRDCIDGSDEVNCTKGPSKCTENQFDCNNDGTQCIALENTCDQTNDCDNYQDEDPTMCQEQNPCHTNNGGCLQTCVFLYHNRHRCDCHAGYRKLGNFSCEDVNECLETNPPRCSQKCINTKGSYKCECELGYTYDHEQNYCKVDGERPWLLLANRHDLRLLHIEDKSMKPVAEDLQSSISADYDWKDNLTFWSDVALERILSIDQHGHIRTVVEKQIKTPDGIAVDWVYNHIYWTDTGFNTIDVSSYDGSLRKTLISTELDEPRAIVVDPREGYMYWTDWGKVPKIERCGMDGSNRMVIVAQNISWPNGLTIDYVSKKLYWIDAKQNEIKSVNYDGSGVRTVIRDAEKVLHPFAITVFEDMLYWTDWSTDAVRAINKLTDINYCPTIPKDRCSQLCLPAPHNATTASTVKKYTCACSNGWDLASDGKTCVQKVIPTSTSSSQPKVSTTKKTTSPNDSHRTNNTGSPDIVSTPKPVTPKPVTPKPVTPKPGTEKPATQKPIIIEVSTESAGSYTVIGSNKSTTERTILNKPVENVGVVAGIAIAIVLGIAVVIILAMEPLTAGSFDV</sequence>
<dbReference type="PROSITE" id="PS50068">
    <property type="entry name" value="LDLRA_2"/>
    <property type="match status" value="8"/>
</dbReference>
<feature type="domain" description="EGF-like" evidence="17">
    <location>
        <begin position="413"/>
        <end position="451"/>
    </location>
</feature>
<evidence type="ECO:0000256" key="14">
    <source>
        <dbReference type="SAM" id="Phobius"/>
    </source>
</evidence>
<keyword evidence="15" id="KW-0732">Signal</keyword>
<keyword evidence="7 11" id="KW-1015">Disulfide bond</keyword>
<feature type="chain" id="PRO_5046581108" description="Very low-density lipoprotein receptor" evidence="15">
    <location>
        <begin position="25"/>
        <end position="875"/>
    </location>
</feature>
<keyword evidence="9" id="KW-0325">Glycoprotein</keyword>
<gene>
    <name evidence="18" type="ORF">KUTeg_016135</name>
</gene>
<dbReference type="Proteomes" id="UP001217089">
    <property type="component" value="Unassembled WGS sequence"/>
</dbReference>
<feature type="disulfide bond" evidence="11">
    <location>
        <begin position="164"/>
        <end position="176"/>
    </location>
</feature>
<evidence type="ECO:0000256" key="12">
    <source>
        <dbReference type="PROSITE-ProRule" id="PRU00461"/>
    </source>
</evidence>
<keyword evidence="8" id="KW-0675">Receptor</keyword>
<dbReference type="InterPro" id="IPR051221">
    <property type="entry name" value="LDLR-related"/>
</dbReference>
<dbReference type="InterPro" id="IPR023415">
    <property type="entry name" value="LDLR_class-A_CS"/>
</dbReference>
<evidence type="ECO:0000256" key="6">
    <source>
        <dbReference type="ARBA" id="ARBA00023136"/>
    </source>
</evidence>
<feature type="repeat" description="LDL-receptor class B" evidence="12">
    <location>
        <begin position="626"/>
        <end position="670"/>
    </location>
</feature>
<feature type="domain" description="EGF-like calcium-binding" evidence="16">
    <location>
        <begin position="410"/>
        <end position="451"/>
    </location>
</feature>
<protein>
    <recommendedName>
        <fullName evidence="20">Very low-density lipoprotein receptor</fullName>
    </recommendedName>
</protein>
<feature type="repeat" description="LDL-receptor class B" evidence="12">
    <location>
        <begin position="497"/>
        <end position="538"/>
    </location>
</feature>
<feature type="disulfide bond" evidence="11">
    <location>
        <begin position="124"/>
        <end position="136"/>
    </location>
</feature>
<accession>A0ABQ9EPU1</accession>
<feature type="compositionally biased region" description="Pro residues" evidence="13">
    <location>
        <begin position="783"/>
        <end position="796"/>
    </location>
</feature>
<dbReference type="SMART" id="SM00192">
    <property type="entry name" value="LDLa"/>
    <property type="match status" value="8"/>
</dbReference>
<evidence type="ECO:0008006" key="20">
    <source>
        <dbReference type="Google" id="ProtNLM"/>
    </source>
</evidence>
<evidence type="ECO:0000256" key="11">
    <source>
        <dbReference type="PROSITE-ProRule" id="PRU00124"/>
    </source>
</evidence>
<feature type="disulfide bond" evidence="11">
    <location>
        <begin position="307"/>
        <end position="322"/>
    </location>
</feature>
<keyword evidence="1" id="KW-0245">EGF-like domain</keyword>
<proteinExistence type="predicted"/>
<evidence type="ECO:0000256" key="15">
    <source>
        <dbReference type="SAM" id="SignalP"/>
    </source>
</evidence>
<name>A0ABQ9EPU1_TEGGR</name>
<dbReference type="InterPro" id="IPR011042">
    <property type="entry name" value="6-blade_b-propeller_TolB-like"/>
</dbReference>
<feature type="disulfide bond" evidence="11">
    <location>
        <begin position="83"/>
        <end position="95"/>
    </location>
</feature>
<dbReference type="InterPro" id="IPR001881">
    <property type="entry name" value="EGF-like_Ca-bd_dom"/>
</dbReference>
<dbReference type="InterPro" id="IPR036055">
    <property type="entry name" value="LDL_receptor-like_sf"/>
</dbReference>
<dbReference type="Gene3D" id="2.10.25.10">
    <property type="entry name" value="Laminin"/>
    <property type="match status" value="3"/>
</dbReference>
<evidence type="ECO:0000256" key="2">
    <source>
        <dbReference type="ARBA" id="ARBA00022583"/>
    </source>
</evidence>
<evidence type="ECO:0000256" key="3">
    <source>
        <dbReference type="ARBA" id="ARBA00022692"/>
    </source>
</evidence>
<feature type="disulfide bond" evidence="11">
    <location>
        <begin position="90"/>
        <end position="108"/>
    </location>
</feature>
<evidence type="ECO:0000259" key="17">
    <source>
        <dbReference type="SMART" id="SM00181"/>
    </source>
</evidence>
<feature type="repeat" description="LDL-receptor class B" evidence="12">
    <location>
        <begin position="582"/>
        <end position="625"/>
    </location>
</feature>
<evidence type="ECO:0000256" key="8">
    <source>
        <dbReference type="ARBA" id="ARBA00023170"/>
    </source>
</evidence>
<dbReference type="EMBL" id="JARBDR010000813">
    <property type="protein sequence ID" value="KAJ8305590.1"/>
    <property type="molecule type" value="Genomic_DNA"/>
</dbReference>
<dbReference type="InterPro" id="IPR002172">
    <property type="entry name" value="LDrepeatLR_classA_rpt"/>
</dbReference>
<keyword evidence="4" id="KW-0677">Repeat</keyword>
<feature type="domain" description="EGF-like" evidence="17">
    <location>
        <begin position="692"/>
        <end position="739"/>
    </location>
</feature>
<comment type="subcellular location">
    <subcellularLocation>
        <location evidence="10">Endomembrane system</location>
        <topology evidence="10">Single-pass type I membrane protein</topology>
    </subcellularLocation>
</comment>
<keyword evidence="2" id="KW-0254">Endocytosis</keyword>
<dbReference type="CDD" id="cd00112">
    <property type="entry name" value="LDLa"/>
    <property type="match status" value="7"/>
</dbReference>
<feature type="region of interest" description="Disordered" evidence="13">
    <location>
        <begin position="745"/>
        <end position="806"/>
    </location>
</feature>
<dbReference type="SUPFAM" id="SSF57196">
    <property type="entry name" value="EGF/Laminin"/>
    <property type="match status" value="3"/>
</dbReference>
<dbReference type="SMART" id="SM00179">
    <property type="entry name" value="EGF_CA"/>
    <property type="match status" value="3"/>
</dbReference>
<dbReference type="Gene3D" id="2.120.10.30">
    <property type="entry name" value="TolB, C-terminal domain"/>
    <property type="match status" value="1"/>
</dbReference>
<dbReference type="Pfam" id="PF07645">
    <property type="entry name" value="EGF_CA"/>
    <property type="match status" value="1"/>
</dbReference>
<keyword evidence="5 14" id="KW-1133">Transmembrane helix</keyword>
<feature type="disulfide bond" evidence="11">
    <location>
        <begin position="223"/>
        <end position="238"/>
    </location>
</feature>
<feature type="transmembrane region" description="Helical" evidence="14">
    <location>
        <begin position="843"/>
        <end position="865"/>
    </location>
</feature>
<dbReference type="InterPro" id="IPR000742">
    <property type="entry name" value="EGF"/>
</dbReference>
<dbReference type="PROSITE" id="PS51120">
    <property type="entry name" value="LDLRB"/>
    <property type="match status" value="4"/>
</dbReference>
<dbReference type="PROSITE" id="PS01209">
    <property type="entry name" value="LDLRA_1"/>
    <property type="match status" value="4"/>
</dbReference>
<feature type="disulfide bond" evidence="11">
    <location>
        <begin position="204"/>
        <end position="216"/>
    </location>
</feature>
<evidence type="ECO:0000259" key="16">
    <source>
        <dbReference type="SMART" id="SM00179"/>
    </source>
</evidence>
<feature type="disulfide bond" evidence="11">
    <location>
        <begin position="295"/>
        <end position="313"/>
    </location>
</feature>
<feature type="disulfide bond" evidence="11">
    <location>
        <begin position="211"/>
        <end position="229"/>
    </location>
</feature>
<organism evidence="18 19">
    <name type="scientific">Tegillarca granosa</name>
    <name type="common">Malaysian cockle</name>
    <name type="synonym">Anadara granosa</name>
    <dbReference type="NCBI Taxonomy" id="220873"/>
    <lineage>
        <taxon>Eukaryota</taxon>
        <taxon>Metazoa</taxon>
        <taxon>Spiralia</taxon>
        <taxon>Lophotrochozoa</taxon>
        <taxon>Mollusca</taxon>
        <taxon>Bivalvia</taxon>
        <taxon>Autobranchia</taxon>
        <taxon>Pteriomorphia</taxon>
        <taxon>Arcoida</taxon>
        <taxon>Arcoidea</taxon>
        <taxon>Arcidae</taxon>
        <taxon>Tegillarca</taxon>
    </lineage>
</organism>
<dbReference type="PANTHER" id="PTHR22722:SF15">
    <property type="entry name" value="LOW-DENSITY LIPOPROTEIN RECEPTOR-RELATED"/>
    <property type="match status" value="1"/>
</dbReference>
<feature type="domain" description="EGF-like" evidence="17">
    <location>
        <begin position="246"/>
        <end position="284"/>
    </location>
</feature>
<dbReference type="PANTHER" id="PTHR22722">
    <property type="entry name" value="LOW-DENSITY LIPOPROTEIN RECEPTOR-RELATED PROTEIN 2-RELATED"/>
    <property type="match status" value="1"/>
</dbReference>
<evidence type="ECO:0000256" key="1">
    <source>
        <dbReference type="ARBA" id="ARBA00022536"/>
    </source>
</evidence>
<dbReference type="SMART" id="SM00135">
    <property type="entry name" value="LY"/>
    <property type="match status" value="4"/>
</dbReference>
<feature type="disulfide bond" evidence="11">
    <location>
        <begin position="268"/>
        <end position="283"/>
    </location>
</feature>
<evidence type="ECO:0000313" key="18">
    <source>
        <dbReference type="EMBL" id="KAJ8305590.1"/>
    </source>
</evidence>
<feature type="signal peptide" evidence="15">
    <location>
        <begin position="1"/>
        <end position="24"/>
    </location>
</feature>
<evidence type="ECO:0000313" key="19">
    <source>
        <dbReference type="Proteomes" id="UP001217089"/>
    </source>
</evidence>
<dbReference type="PRINTS" id="PR00261">
    <property type="entry name" value="LDLRECEPTOR"/>
</dbReference>
<dbReference type="InterPro" id="IPR049883">
    <property type="entry name" value="NOTCH1_EGF-like"/>
</dbReference>
<dbReference type="SUPFAM" id="SSF63825">
    <property type="entry name" value="YWTD domain"/>
    <property type="match status" value="1"/>
</dbReference>
<dbReference type="Gene3D" id="4.10.400.10">
    <property type="entry name" value="Low-density Lipoprotein Receptor"/>
    <property type="match status" value="8"/>
</dbReference>
<evidence type="ECO:0000256" key="9">
    <source>
        <dbReference type="ARBA" id="ARBA00023180"/>
    </source>
</evidence>
<feature type="disulfide bond" evidence="11">
    <location>
        <begin position="171"/>
        <end position="189"/>
    </location>
</feature>
<feature type="compositionally biased region" description="Low complexity" evidence="13">
    <location>
        <begin position="745"/>
        <end position="763"/>
    </location>
</feature>
<dbReference type="SMART" id="SM00181">
    <property type="entry name" value="EGF"/>
    <property type="match status" value="4"/>
</dbReference>
<dbReference type="PROSITE" id="PS00010">
    <property type="entry name" value="ASX_HYDROXYL"/>
    <property type="match status" value="1"/>
</dbReference>
<dbReference type="Pfam" id="PF00057">
    <property type="entry name" value="Ldl_recept_a"/>
    <property type="match status" value="6"/>
</dbReference>
<dbReference type="Pfam" id="PF00058">
    <property type="entry name" value="Ldl_recept_b"/>
    <property type="match status" value="4"/>
</dbReference>
<dbReference type="InterPro" id="IPR000033">
    <property type="entry name" value="LDLR_classB_rpt"/>
</dbReference>
<reference evidence="18 19" key="1">
    <citation type="submission" date="2022-12" db="EMBL/GenBank/DDBJ databases">
        <title>Chromosome-level genome of Tegillarca granosa.</title>
        <authorList>
            <person name="Kim J."/>
        </authorList>
    </citation>
    <scope>NUCLEOTIDE SEQUENCE [LARGE SCALE GENOMIC DNA]</scope>
    <source>
        <strain evidence="18">Teg-2019</strain>
        <tissue evidence="18">Adductor muscle</tissue>
    </source>
</reference>
<feature type="domain" description="EGF-like calcium-binding" evidence="16">
    <location>
        <begin position="689"/>
        <end position="739"/>
    </location>
</feature>
<feature type="domain" description="EGF-like" evidence="17">
    <location>
        <begin position="372"/>
        <end position="409"/>
    </location>
</feature>
<keyword evidence="6 14" id="KW-0472">Membrane</keyword>
<keyword evidence="3 14" id="KW-0812">Transmembrane</keyword>
<feature type="domain" description="EGF-like calcium-binding" evidence="16">
    <location>
        <begin position="369"/>
        <end position="409"/>
    </location>
</feature>
<comment type="caution">
    <text evidence="18">The sequence shown here is derived from an EMBL/GenBank/DDBJ whole genome shotgun (WGS) entry which is preliminary data.</text>
</comment>
<evidence type="ECO:0000256" key="13">
    <source>
        <dbReference type="SAM" id="MobiDB-lite"/>
    </source>
</evidence>
<dbReference type="CDD" id="cd00054">
    <property type="entry name" value="EGF_CA"/>
    <property type="match status" value="1"/>
</dbReference>
<feature type="disulfide bond" evidence="11">
    <location>
        <begin position="288"/>
        <end position="300"/>
    </location>
</feature>
<dbReference type="InterPro" id="IPR000152">
    <property type="entry name" value="EGF-type_Asp/Asn_hydroxyl_site"/>
</dbReference>
<feature type="repeat" description="LDL-receptor class B" evidence="12">
    <location>
        <begin position="539"/>
        <end position="581"/>
    </location>
</feature>